<gene>
    <name evidence="3" type="ORF">GJ744_001510</name>
</gene>
<keyword evidence="1" id="KW-1133">Transmembrane helix</keyword>
<keyword evidence="1" id="KW-0472">Membrane</keyword>
<dbReference type="InterPro" id="IPR017853">
    <property type="entry name" value="GH"/>
</dbReference>
<dbReference type="Proteomes" id="UP000606974">
    <property type="component" value="Unassembled WGS sequence"/>
</dbReference>
<dbReference type="Gene3D" id="2.60.40.1180">
    <property type="entry name" value="Golgi alpha-mannosidase II"/>
    <property type="match status" value="1"/>
</dbReference>
<evidence type="ECO:0000259" key="2">
    <source>
        <dbReference type="Pfam" id="PF16862"/>
    </source>
</evidence>
<comment type="caution">
    <text evidence="3">The sequence shown here is derived from an EMBL/GenBank/DDBJ whole genome shotgun (WGS) entry which is preliminary data.</text>
</comment>
<feature type="domain" description="Beta-glucuronidase C-terminal" evidence="2">
    <location>
        <begin position="400"/>
        <end position="502"/>
    </location>
</feature>
<reference evidence="3" key="1">
    <citation type="submission" date="2020-02" db="EMBL/GenBank/DDBJ databases">
        <authorList>
            <person name="Palmer J.M."/>
        </authorList>
    </citation>
    <scope>NUCLEOTIDE SEQUENCE</scope>
    <source>
        <strain evidence="3">EPUS1.4</strain>
        <tissue evidence="3">Thallus</tissue>
    </source>
</reference>
<dbReference type="PANTHER" id="PTHR36183">
    <property type="entry name" value="BETA-GLUCURONIDASE"/>
    <property type="match status" value="1"/>
</dbReference>
<name>A0A8H7ABK0_9EURO</name>
<evidence type="ECO:0000256" key="1">
    <source>
        <dbReference type="SAM" id="Phobius"/>
    </source>
</evidence>
<feature type="transmembrane region" description="Helical" evidence="1">
    <location>
        <begin position="558"/>
        <end position="576"/>
    </location>
</feature>
<dbReference type="PANTHER" id="PTHR36183:SF2">
    <property type="entry name" value="BETA-GLUCURONIDASE C-TERMINAL DOMAIN-CONTAINING PROTEIN"/>
    <property type="match status" value="1"/>
</dbReference>
<evidence type="ECO:0000313" key="3">
    <source>
        <dbReference type="EMBL" id="KAF7504989.1"/>
    </source>
</evidence>
<proteinExistence type="predicted"/>
<keyword evidence="1" id="KW-0812">Transmembrane</keyword>
<dbReference type="Gene3D" id="3.20.20.80">
    <property type="entry name" value="Glycosidases"/>
    <property type="match status" value="1"/>
</dbReference>
<dbReference type="SUPFAM" id="SSF51445">
    <property type="entry name" value="(Trans)glycosidases"/>
    <property type="match status" value="1"/>
</dbReference>
<dbReference type="InterPro" id="IPR013780">
    <property type="entry name" value="Glyco_hydro_b"/>
</dbReference>
<accession>A0A8H7ABK0</accession>
<dbReference type="InterPro" id="IPR031728">
    <property type="entry name" value="GlcAase_C"/>
</dbReference>
<dbReference type="EMBL" id="JAACFV010000121">
    <property type="protein sequence ID" value="KAF7504989.1"/>
    <property type="molecule type" value="Genomic_DNA"/>
</dbReference>
<dbReference type="OrthoDB" id="2831684at2759"/>
<keyword evidence="4" id="KW-1185">Reference proteome</keyword>
<protein>
    <recommendedName>
        <fullName evidence="2">Beta-glucuronidase C-terminal domain-containing protein</fullName>
    </recommendedName>
</protein>
<dbReference type="InterPro" id="IPR052974">
    <property type="entry name" value="GH79_Enzymes"/>
</dbReference>
<evidence type="ECO:0000313" key="4">
    <source>
        <dbReference type="Proteomes" id="UP000606974"/>
    </source>
</evidence>
<dbReference type="AlphaFoldDB" id="A0A8H7ABK0"/>
<dbReference type="Pfam" id="PF16862">
    <property type="entry name" value="Glyco_hydro_79C"/>
    <property type="match status" value="1"/>
</dbReference>
<sequence length="577" mass="62406">MSNVLSITPLPTPPTGTSQFIGGSYAGFGIEPSNLYSYTGGSVTNTLSVNLLNNLANYTGAPPHLRIGGNTADYMIYVASHDSYDVSPNPDAVGQGRFATDSLIFGPRYFEVLDRFPPGSPITFGLNLAHSESDYLDQIVTSADAARTGLKNVDLVSFEIGNEPDLYLQNEFRSGQWDGKVYTDQWLDRASAVYQRVLEPNGIPSNFFEPGCTASTIGTNFQIKDLVSFGITETNGSANSFISSWNQHDYYYYIGVSSYEISMERFTDFSTTITQFRDWTVQVQQATDTGYPYVLREMGVVGPIGYAGITDTFAAALWTLNFFLYAAGLNISSVQMHMTDNSNASAWQPIPFYGNQPYIRPLYYGYAAMAQLIGRGCSTQVIGIPFETFPPGYKDRIGVYTTYQESKLAALVFINSFVANASDDKGSLTIDVSLPDFSGQTLYLSYLTAEGADSTQGTTWNGISYDVSGDGSPTIVSPDTRNITVGSDGRVSVEVRDSQAVVANIGSVIGSAPAPANRVCEAVTRAEVTPTSFPISAATSISASSTPSSRSEGGAMSMPWSLFFLGLLAWLLLNFFP</sequence>
<organism evidence="3 4">
    <name type="scientific">Endocarpon pusillum</name>
    <dbReference type="NCBI Taxonomy" id="364733"/>
    <lineage>
        <taxon>Eukaryota</taxon>
        <taxon>Fungi</taxon>
        <taxon>Dikarya</taxon>
        <taxon>Ascomycota</taxon>
        <taxon>Pezizomycotina</taxon>
        <taxon>Eurotiomycetes</taxon>
        <taxon>Chaetothyriomycetidae</taxon>
        <taxon>Verrucariales</taxon>
        <taxon>Verrucariaceae</taxon>
        <taxon>Endocarpon</taxon>
    </lineage>
</organism>